<dbReference type="InterPro" id="IPR016166">
    <property type="entry name" value="FAD-bd_PCMH"/>
</dbReference>
<evidence type="ECO:0000256" key="1">
    <source>
        <dbReference type="ARBA" id="ARBA00001974"/>
    </source>
</evidence>
<dbReference type="RefSeq" id="WP_205109193.1">
    <property type="nucleotide sequence ID" value="NZ_BAAAHT010000013.1"/>
</dbReference>
<dbReference type="InterPro" id="IPR016167">
    <property type="entry name" value="FAD-bd_PCMH_sub1"/>
</dbReference>
<dbReference type="InterPro" id="IPR016169">
    <property type="entry name" value="FAD-bd_PCMH_sub2"/>
</dbReference>
<gene>
    <name evidence="7" type="ORF">JOE66_002075</name>
</gene>
<dbReference type="InterPro" id="IPR012951">
    <property type="entry name" value="BBE"/>
</dbReference>
<dbReference type="Gene3D" id="3.30.43.10">
    <property type="entry name" value="Uridine Diphospho-n-acetylenolpyruvylglucosamine Reductase, domain 2"/>
    <property type="match status" value="1"/>
</dbReference>
<name>A0ABS2L7K0_9MICO</name>
<keyword evidence="5" id="KW-0560">Oxidoreductase</keyword>
<reference evidence="7 8" key="1">
    <citation type="submission" date="2021-01" db="EMBL/GenBank/DDBJ databases">
        <title>Sequencing the genomes of 1000 actinobacteria strains.</title>
        <authorList>
            <person name="Klenk H.-P."/>
        </authorList>
    </citation>
    <scope>NUCLEOTIDE SEQUENCE [LARGE SCALE GENOMIC DNA]</scope>
    <source>
        <strain evidence="7 8">DSM 13057</strain>
    </source>
</reference>
<dbReference type="Pfam" id="PF01565">
    <property type="entry name" value="FAD_binding_4"/>
    <property type="match status" value="1"/>
</dbReference>
<dbReference type="PROSITE" id="PS51387">
    <property type="entry name" value="FAD_PCMH"/>
    <property type="match status" value="1"/>
</dbReference>
<evidence type="ECO:0000256" key="3">
    <source>
        <dbReference type="ARBA" id="ARBA00022630"/>
    </source>
</evidence>
<dbReference type="InterPro" id="IPR050416">
    <property type="entry name" value="FAD-linked_Oxidoreductase"/>
</dbReference>
<protein>
    <submittedName>
        <fullName evidence="7">FAD/FMN-containing dehydrogenase</fullName>
    </submittedName>
</protein>
<evidence type="ECO:0000313" key="8">
    <source>
        <dbReference type="Proteomes" id="UP000776164"/>
    </source>
</evidence>
<evidence type="ECO:0000259" key="6">
    <source>
        <dbReference type="PROSITE" id="PS51387"/>
    </source>
</evidence>
<dbReference type="PROSITE" id="PS00862">
    <property type="entry name" value="OX2_COVAL_FAD"/>
    <property type="match status" value="1"/>
</dbReference>
<comment type="cofactor">
    <cofactor evidence="1">
        <name>FAD</name>
        <dbReference type="ChEBI" id="CHEBI:57692"/>
    </cofactor>
</comment>
<dbReference type="PANTHER" id="PTHR42973">
    <property type="entry name" value="BINDING OXIDOREDUCTASE, PUTATIVE (AFU_ORTHOLOGUE AFUA_1G17690)-RELATED"/>
    <property type="match status" value="1"/>
</dbReference>
<sequence>MGALDALTGRVVLPSDDEYETVRASWNLLFSHRPAAIVYVHDTGDVVNAVVIARHNDIPLRVRSGGHCLEGWSTLDDGLVIDVSGLTSVSVDTESRTATVGAGLTQAQAVAALGAAGFAAPTGTEGTVSLAGATLGGGFGLLTRVFGMACDNLLAVEIVVASVDGGAEVLTVDADNNAELLWALRGAGNGSFGVVTALTYAVHPLADVCSVTATWPGLEALPDVFATWQATAPVANERLTSQLEITRDSMVLFAVLVPTVTAQSEASDHSAYADSPNANETGAEAKAEAERMLAPLLAIASPEVVVTHASWPETYSGFQIATAEEPANWKFTSQFVSEPFPAEAIDIIVRFMALAPTEHCNYFTNAFGGAVAHSEPTGGSAFAHRNALFYAEPGAGWGARGGVMAAEDPLTSQCLRWVADFAEAMEPFVNGAYPNVPNADAADWLTEYWGLGVPRLRTVKSAYDPSDVFSFAQSVPPS</sequence>
<feature type="domain" description="FAD-binding PCMH-type" evidence="6">
    <location>
        <begin position="30"/>
        <end position="205"/>
    </location>
</feature>
<evidence type="ECO:0000256" key="5">
    <source>
        <dbReference type="ARBA" id="ARBA00023002"/>
    </source>
</evidence>
<accession>A0ABS2L7K0</accession>
<dbReference type="Gene3D" id="3.40.462.20">
    <property type="match status" value="1"/>
</dbReference>
<comment type="caution">
    <text evidence="7">The sequence shown here is derived from an EMBL/GenBank/DDBJ whole genome shotgun (WGS) entry which is preliminary data.</text>
</comment>
<dbReference type="Pfam" id="PF08031">
    <property type="entry name" value="BBE"/>
    <property type="match status" value="1"/>
</dbReference>
<dbReference type="InterPro" id="IPR006094">
    <property type="entry name" value="Oxid_FAD_bind_N"/>
</dbReference>
<keyword evidence="3" id="KW-0285">Flavoprotein</keyword>
<dbReference type="SUPFAM" id="SSF56176">
    <property type="entry name" value="FAD-binding/transporter-associated domain-like"/>
    <property type="match status" value="1"/>
</dbReference>
<dbReference type="Proteomes" id="UP000776164">
    <property type="component" value="Unassembled WGS sequence"/>
</dbReference>
<dbReference type="InterPro" id="IPR036318">
    <property type="entry name" value="FAD-bd_PCMH-like_sf"/>
</dbReference>
<comment type="similarity">
    <text evidence="2">Belongs to the oxygen-dependent FAD-linked oxidoreductase family.</text>
</comment>
<organism evidence="7 8">
    <name type="scientific">Subtercola frigoramans</name>
    <dbReference type="NCBI Taxonomy" id="120298"/>
    <lineage>
        <taxon>Bacteria</taxon>
        <taxon>Bacillati</taxon>
        <taxon>Actinomycetota</taxon>
        <taxon>Actinomycetes</taxon>
        <taxon>Micrococcales</taxon>
        <taxon>Microbacteriaceae</taxon>
        <taxon>Subtercola</taxon>
    </lineage>
</organism>
<keyword evidence="4" id="KW-0274">FAD</keyword>
<evidence type="ECO:0000313" key="7">
    <source>
        <dbReference type="EMBL" id="MBM7472441.1"/>
    </source>
</evidence>
<keyword evidence="8" id="KW-1185">Reference proteome</keyword>
<evidence type="ECO:0000256" key="2">
    <source>
        <dbReference type="ARBA" id="ARBA00005466"/>
    </source>
</evidence>
<dbReference type="Gene3D" id="3.30.465.10">
    <property type="match status" value="1"/>
</dbReference>
<dbReference type="InterPro" id="IPR006093">
    <property type="entry name" value="Oxy_OxRdtase_FAD_BS"/>
</dbReference>
<evidence type="ECO:0000256" key="4">
    <source>
        <dbReference type="ARBA" id="ARBA00022827"/>
    </source>
</evidence>
<dbReference type="PANTHER" id="PTHR42973:SF39">
    <property type="entry name" value="FAD-BINDING PCMH-TYPE DOMAIN-CONTAINING PROTEIN"/>
    <property type="match status" value="1"/>
</dbReference>
<dbReference type="EMBL" id="JAFBBU010000001">
    <property type="protein sequence ID" value="MBM7472441.1"/>
    <property type="molecule type" value="Genomic_DNA"/>
</dbReference>
<proteinExistence type="inferred from homology"/>